<evidence type="ECO:0000313" key="12">
    <source>
        <dbReference type="Proteomes" id="UP001218629"/>
    </source>
</evidence>
<dbReference type="Pfam" id="PF02801">
    <property type="entry name" value="Ketoacyl-synt_C"/>
    <property type="match status" value="1"/>
</dbReference>
<dbReference type="Gene3D" id="3.40.47.10">
    <property type="match status" value="1"/>
</dbReference>
<accession>A0ABY7ZYZ3</accession>
<dbReference type="SUPFAM" id="SSF51735">
    <property type="entry name" value="NAD(P)-binding Rossmann-fold domains"/>
    <property type="match status" value="2"/>
</dbReference>
<dbReference type="InterPro" id="IPR016036">
    <property type="entry name" value="Malonyl_transacylase_ACP-bd"/>
</dbReference>
<dbReference type="InterPro" id="IPR050091">
    <property type="entry name" value="PKS_NRPS_Biosynth_Enz"/>
</dbReference>
<dbReference type="Gene3D" id="3.10.129.110">
    <property type="entry name" value="Polyketide synthase dehydratase"/>
    <property type="match status" value="1"/>
</dbReference>
<dbReference type="InterPro" id="IPR057326">
    <property type="entry name" value="KR_dom"/>
</dbReference>
<dbReference type="PROSITE" id="PS50075">
    <property type="entry name" value="CARRIER"/>
    <property type="match status" value="1"/>
</dbReference>
<dbReference type="SMART" id="SM00822">
    <property type="entry name" value="PKS_KR"/>
    <property type="match status" value="1"/>
</dbReference>
<evidence type="ECO:0000256" key="4">
    <source>
        <dbReference type="ARBA" id="ARBA00022679"/>
    </source>
</evidence>
<feature type="region of interest" description="C-terminal hotdog fold" evidence="7">
    <location>
        <begin position="1534"/>
        <end position="1681"/>
    </location>
</feature>
<dbReference type="SUPFAM" id="SSF55048">
    <property type="entry name" value="Probable ACP-binding domain of malonyl-CoA ACP transacylase"/>
    <property type="match status" value="1"/>
</dbReference>
<name>A0ABY7ZYZ3_9ACTN</name>
<dbReference type="PANTHER" id="PTHR43775:SF37">
    <property type="entry name" value="SI:DKEY-61P9.11"/>
    <property type="match status" value="1"/>
</dbReference>
<feature type="domain" description="PKS/mFAS DH" evidence="10">
    <location>
        <begin position="1390"/>
        <end position="1681"/>
    </location>
</feature>
<organism evidence="11 12">
    <name type="scientific">Streptomyces yunnanensis</name>
    <dbReference type="NCBI Taxonomy" id="156453"/>
    <lineage>
        <taxon>Bacteria</taxon>
        <taxon>Bacillati</taxon>
        <taxon>Actinomycetota</taxon>
        <taxon>Actinomycetes</taxon>
        <taxon>Kitasatosporales</taxon>
        <taxon>Streptomycetaceae</taxon>
        <taxon>Streptomyces</taxon>
    </lineage>
</organism>
<dbReference type="PROSITE" id="PS00012">
    <property type="entry name" value="PHOSPHOPANTETHEINE"/>
    <property type="match status" value="1"/>
</dbReference>
<evidence type="ECO:0000259" key="10">
    <source>
        <dbReference type="PROSITE" id="PS52019"/>
    </source>
</evidence>
<dbReference type="Gene3D" id="3.40.50.720">
    <property type="entry name" value="NAD(P)-binding Rossmann-like Domain"/>
    <property type="match status" value="1"/>
</dbReference>
<feature type="domain" description="Carrier" evidence="8">
    <location>
        <begin position="1787"/>
        <end position="1862"/>
    </location>
</feature>
<dbReference type="InterPro" id="IPR014030">
    <property type="entry name" value="Ketoacyl_synth_N"/>
</dbReference>
<dbReference type="Gene3D" id="3.30.70.3290">
    <property type="match status" value="1"/>
</dbReference>
<dbReference type="InterPro" id="IPR018201">
    <property type="entry name" value="Ketoacyl_synth_AS"/>
</dbReference>
<dbReference type="SMART" id="SM00827">
    <property type="entry name" value="PKS_AT"/>
    <property type="match status" value="1"/>
</dbReference>
<evidence type="ECO:0000256" key="2">
    <source>
        <dbReference type="ARBA" id="ARBA00022450"/>
    </source>
</evidence>
<gene>
    <name evidence="11" type="ORF">MOV08_00160</name>
</gene>
<dbReference type="Gene3D" id="3.30.70.250">
    <property type="entry name" value="Malonyl-CoA ACP transacylase, ACP-binding"/>
    <property type="match status" value="1"/>
</dbReference>
<dbReference type="Gene3D" id="3.40.50.1820">
    <property type="entry name" value="alpha/beta hydrolase"/>
    <property type="match status" value="1"/>
</dbReference>
<dbReference type="RefSeq" id="WP_052287317.1">
    <property type="nucleotide sequence ID" value="NZ_CP095749.1"/>
</dbReference>
<dbReference type="Proteomes" id="UP001218629">
    <property type="component" value="Chromosome"/>
</dbReference>
<dbReference type="Pfam" id="PF00109">
    <property type="entry name" value="ketoacyl-synt"/>
    <property type="match status" value="1"/>
</dbReference>
<dbReference type="InterPro" id="IPR013968">
    <property type="entry name" value="PKS_KR"/>
</dbReference>
<dbReference type="Pfam" id="PF14765">
    <property type="entry name" value="PS-DH"/>
    <property type="match status" value="1"/>
</dbReference>
<dbReference type="CDD" id="cd08953">
    <property type="entry name" value="KR_2_SDR_x"/>
    <property type="match status" value="1"/>
</dbReference>
<dbReference type="Pfam" id="PF00698">
    <property type="entry name" value="Acyl_transf_1"/>
    <property type="match status" value="1"/>
</dbReference>
<dbReference type="InterPro" id="IPR020806">
    <property type="entry name" value="PKS_PP-bd"/>
</dbReference>
<dbReference type="InterPro" id="IPR014043">
    <property type="entry name" value="Acyl_transferase_dom"/>
</dbReference>
<dbReference type="PANTHER" id="PTHR43775">
    <property type="entry name" value="FATTY ACID SYNTHASE"/>
    <property type="match status" value="1"/>
</dbReference>
<dbReference type="InterPro" id="IPR042104">
    <property type="entry name" value="PKS_dehydratase_sf"/>
</dbReference>
<dbReference type="PROSITE" id="PS52019">
    <property type="entry name" value="PKS_MFAS_DH"/>
    <property type="match status" value="1"/>
</dbReference>
<dbReference type="PROSITE" id="PS00606">
    <property type="entry name" value="KS3_1"/>
    <property type="match status" value="1"/>
</dbReference>
<evidence type="ECO:0000256" key="7">
    <source>
        <dbReference type="PROSITE-ProRule" id="PRU01363"/>
    </source>
</evidence>
<dbReference type="CDD" id="cd00833">
    <property type="entry name" value="PKS"/>
    <property type="match status" value="1"/>
</dbReference>
<evidence type="ECO:0000256" key="5">
    <source>
        <dbReference type="ARBA" id="ARBA00023194"/>
    </source>
</evidence>
<protein>
    <submittedName>
        <fullName evidence="11">Type I polyketide synthase</fullName>
    </submittedName>
</protein>
<dbReference type="InterPro" id="IPR014031">
    <property type="entry name" value="Ketoacyl_synth_C"/>
</dbReference>
<dbReference type="Gene3D" id="3.40.366.10">
    <property type="entry name" value="Malonyl-Coenzyme A Acyl Carrier Protein, domain 2"/>
    <property type="match status" value="1"/>
</dbReference>
<feature type="active site" description="Proton acceptor; for dehydratase activity" evidence="7">
    <location>
        <position position="1421"/>
    </location>
</feature>
<dbReference type="SUPFAM" id="SSF47336">
    <property type="entry name" value="ACP-like"/>
    <property type="match status" value="1"/>
</dbReference>
<dbReference type="InterPro" id="IPR049900">
    <property type="entry name" value="PKS_mFAS_DH"/>
</dbReference>
<dbReference type="SUPFAM" id="SSF53901">
    <property type="entry name" value="Thiolase-like"/>
    <property type="match status" value="1"/>
</dbReference>
<keyword evidence="6" id="KW-0012">Acyltransferase</keyword>
<dbReference type="InterPro" id="IPR020807">
    <property type="entry name" value="PKS_DH"/>
</dbReference>
<keyword evidence="5" id="KW-0045">Antibiotic biosynthesis</keyword>
<feature type="active site" description="Proton donor; for dehydratase activity" evidence="7">
    <location>
        <position position="1600"/>
    </location>
</feature>
<reference evidence="11 12" key="1">
    <citation type="submission" date="2022-03" db="EMBL/GenBank/DDBJ databases">
        <title>Streptomyces yunnanensis P86,complete genome.</title>
        <authorList>
            <person name="Chen S."/>
            <person name="Zhang Q."/>
        </authorList>
    </citation>
    <scope>NUCLEOTIDE SEQUENCE [LARGE SCALE GENOMIC DNA]</scope>
    <source>
        <strain evidence="11 12">P86</strain>
    </source>
</reference>
<keyword evidence="2" id="KW-0596">Phosphopantetheine</keyword>
<dbReference type="InterPro" id="IPR032821">
    <property type="entry name" value="PKS_assoc"/>
</dbReference>
<evidence type="ECO:0000259" key="8">
    <source>
        <dbReference type="PROSITE" id="PS50075"/>
    </source>
</evidence>
<dbReference type="Pfam" id="PF08659">
    <property type="entry name" value="KR"/>
    <property type="match status" value="1"/>
</dbReference>
<evidence type="ECO:0000313" key="11">
    <source>
        <dbReference type="EMBL" id="WEB37915.1"/>
    </source>
</evidence>
<dbReference type="SMART" id="SM00826">
    <property type="entry name" value="PKS_DH"/>
    <property type="match status" value="1"/>
</dbReference>
<dbReference type="InterPro" id="IPR006162">
    <property type="entry name" value="Ppantetheine_attach_site"/>
</dbReference>
<comment type="pathway">
    <text evidence="1">Antibiotic biosynthesis.</text>
</comment>
<dbReference type="InterPro" id="IPR036736">
    <property type="entry name" value="ACP-like_sf"/>
</dbReference>
<keyword evidence="12" id="KW-1185">Reference proteome</keyword>
<dbReference type="InterPro" id="IPR049552">
    <property type="entry name" value="PKS_DH_N"/>
</dbReference>
<evidence type="ECO:0000256" key="1">
    <source>
        <dbReference type="ARBA" id="ARBA00004792"/>
    </source>
</evidence>
<dbReference type="SUPFAM" id="SSF52151">
    <property type="entry name" value="FabD/lysophospholipase-like"/>
    <property type="match status" value="1"/>
</dbReference>
<dbReference type="InterPro" id="IPR016035">
    <property type="entry name" value="Acyl_Trfase/lysoPLipase"/>
</dbReference>
<dbReference type="InterPro" id="IPR029058">
    <property type="entry name" value="AB_hydrolase_fold"/>
</dbReference>
<dbReference type="SMART" id="SM00823">
    <property type="entry name" value="PKS_PP"/>
    <property type="match status" value="1"/>
</dbReference>
<dbReference type="EMBL" id="CP095749">
    <property type="protein sequence ID" value="WEB37915.1"/>
    <property type="molecule type" value="Genomic_DNA"/>
</dbReference>
<dbReference type="InterPro" id="IPR049551">
    <property type="entry name" value="PKS_DH_C"/>
</dbReference>
<dbReference type="InterPro" id="IPR016039">
    <property type="entry name" value="Thiolase-like"/>
</dbReference>
<evidence type="ECO:0000256" key="6">
    <source>
        <dbReference type="ARBA" id="ARBA00023315"/>
    </source>
</evidence>
<evidence type="ECO:0000259" key="9">
    <source>
        <dbReference type="PROSITE" id="PS52004"/>
    </source>
</evidence>
<evidence type="ECO:0000256" key="3">
    <source>
        <dbReference type="ARBA" id="ARBA00022553"/>
    </source>
</evidence>
<dbReference type="InterPro" id="IPR009081">
    <property type="entry name" value="PP-bd_ACP"/>
</dbReference>
<dbReference type="Pfam" id="PF00550">
    <property type="entry name" value="PP-binding"/>
    <property type="match status" value="1"/>
</dbReference>
<proteinExistence type="predicted"/>
<sequence length="1916" mass="203686">MSQPHQDQGQDQGLDRIAVIGMAGRFPGADDVDAFWANLEHGREGITRFSDEELADSGVAPALLRQDDYVKAKGVLDGADLFDAGFFGYSPREAELLDPQHRVFLECAWHALESAGIDPARCDGRIGVFAGSGLNSYLLFNLMNNQRVLDASGMYQVMLSSDKDFLATRAAYKLDLKGPAVTVQTACSTSLTAVHLASQSLINGECDIALAGGVSVSSPLRDGYPYESGGILSPDGTCRAFDADAAGTVPGNGVGIVVLRRLADARADDDAVEAVILATALNNDGSLKAGYTAPSIDGQAEVVAEALALAEVDPATVGYVETHGTGTPLGDPIEIAALTRAFRAGTDGRGTCAIGSVKSNVGHLDAAAGVTGLIKAVLALKHEAIPPTLHYERPNPGLELDTSPFYVNTELQPWPRTDEPRRAGVSSFGIGGTNVHVVLEEAPAGLSDASAASDRERATSEPAARLLPLSAKSAPALAGAAERLADHLAAHPGTPLDAVAHTLAHRRAEFAHRGAAVARTTKEAVDALRRLAQSTSVAAAPDDAPVAFLFPGQGAQYPGMTRGLYAQEPVFAAEFDRCAQLLAPHLGEDLHALVLDGDTPQAAERLRQTRLAQPALFCVEYALARLWQSWGVQPRAMLGHSVGEYAAACLAGVFCLEDAVRLVAARGRLAQEMPGGAMLSVFLSEEETIARLGDGLTLAAVNSTALTVVSGTPQAVDALEQRLTDEGVGCRRLHTSHAFHSPDMDAAAAAFTDEVRTVALHPPAIPFLSNVTGTWITTEQATSPDYWGTHLRQPVRFRDALDLLLADPVLIPLEVGPGQNLTNFARAHQAWTPGRPIAGSLRHPGEHTPDDAHLLAGLGAVWSAGAAVDWAAIQSPDRHRPVRLPGYAFQQRRYWVEPAGLPRAAEPATTTADGWFYTPGWQRLALPARSTAAATGDTWVILGAGLALGDTLADRLAAAGDRVVHVTAGTSMERTGEGSWILDPADRDHLSALVSSLAAPPFAVREGQRFRFVHLWGAAEGPADGAAPTHERLDAARRTGFDSLIALAQALGAERLPAPVVVDLLCGGVYDVTGDEPLQPEHALLLGAATVIPQETADTACRVLDITGTDPDAPGKDAVRAVLTALTGTDAGTELALRGRHLWARCFDRVDWIDRTILGDGDRTGLRDGGVYLVTGGLGGLGLAFAEHIASATDRPVLGLLGRSTFPPPADWDAHLAAHDDTDATSTRIRRLRHLESLGARVVLLRADVTDAEQMLRAVGDLRAAAGPLNGVVHAAGLPSQGLIVTKSPADADQVLAAKTHGLLILDQACREDDLDFMLLCSSVTAVLGGPGQSDYAAANAFLDAWAQYKRRQSGLPVTSVGWDTWQDVGMAAGLDSRFGLDAGTPLNGHPLLRRLVRSTATSCTYATVFSTDDSWIVADHRIQGHGLVPGTAYLELVRAAVAEQAAGRDIEIGDVQYMIPVVVPDGQSREVFTTIEERDGRWHFAVQSRAGAPGAVTWTDHARGTVAFFEPEPDTVRNLDELRAGCAVTEVLDTDESIKLGLRLDRFEKGGPIEFSFGPRWECMREIQVGPKRVLATLRLDEEYHGDLDHYLLHPALLDAAGGTARVHSPDTYYLPFSYGSLRFFHGLTGTVHAYVEMKGAADSAGETSTCDIEILDPDGRLLARIGDFTIKRINDLGSLRDQIAHAAEPPAPDAETDAARPRESAGGVLRTLAEGITEQQGKDVFARLLTAPGLPGHLIVSHRDFAAVRDLARSVTPALLEREMGQLAPPGASHPRPELDTPYVAARTPREREVTEVWQEFLGLDRVGVDDDFFALGGHSLAAVQIGTRLKNRLGVALDLRAFFEHPTVAHTADLLDAGPRPAADRPEDTIEVLSRDEPEADADPDLLADLSDEAVEAELRRLLSADEDQEDMA</sequence>
<dbReference type="Pfam" id="PF21089">
    <property type="entry name" value="PKS_DH_N"/>
    <property type="match status" value="1"/>
</dbReference>
<dbReference type="PROSITE" id="PS52004">
    <property type="entry name" value="KS3_2"/>
    <property type="match status" value="1"/>
</dbReference>
<dbReference type="Pfam" id="PF16197">
    <property type="entry name" value="KAsynt_C_assoc"/>
    <property type="match status" value="1"/>
</dbReference>
<dbReference type="InterPro" id="IPR036291">
    <property type="entry name" value="NAD(P)-bd_dom_sf"/>
</dbReference>
<dbReference type="InterPro" id="IPR001227">
    <property type="entry name" value="Ac_transferase_dom_sf"/>
</dbReference>
<feature type="domain" description="Ketosynthase family 3 (KS3)" evidence="9">
    <location>
        <begin position="14"/>
        <end position="441"/>
    </location>
</feature>
<keyword evidence="3" id="KW-0597">Phosphoprotein</keyword>
<dbReference type="SMART" id="SM00825">
    <property type="entry name" value="PKS_KS"/>
    <property type="match status" value="1"/>
</dbReference>
<keyword evidence="4" id="KW-0808">Transferase</keyword>
<feature type="region of interest" description="N-terminal hotdog fold" evidence="7">
    <location>
        <begin position="1390"/>
        <end position="1514"/>
    </location>
</feature>
<dbReference type="InterPro" id="IPR020841">
    <property type="entry name" value="PKS_Beta-ketoAc_synthase_dom"/>
</dbReference>